<dbReference type="OMA" id="CYFACEA"/>
<dbReference type="Pfam" id="PF25210">
    <property type="entry name" value="Kelch_FKB95"/>
    <property type="match status" value="1"/>
</dbReference>
<feature type="domain" description="F-box" evidence="3">
    <location>
        <begin position="20"/>
        <end position="57"/>
    </location>
</feature>
<reference evidence="5 6" key="1">
    <citation type="journal article" date="2018" name="Science">
        <title>The opium poppy genome and morphinan production.</title>
        <authorList>
            <person name="Guo L."/>
            <person name="Winzer T."/>
            <person name="Yang X."/>
            <person name="Li Y."/>
            <person name="Ning Z."/>
            <person name="He Z."/>
            <person name="Teodor R."/>
            <person name="Lu Y."/>
            <person name="Bowser T.A."/>
            <person name="Graham I.A."/>
            <person name="Ye K."/>
        </authorList>
    </citation>
    <scope>NUCLEOTIDE SEQUENCE [LARGE SCALE GENOMIC DNA]</scope>
    <source>
        <strain evidence="6">cv. HN1</strain>
        <tissue evidence="5">Leaves</tissue>
    </source>
</reference>
<sequence length="362" mass="40231">MSEANSEEAEQIQQTHTPLLSGLPDDIALFCLARVPRRYHTLLKCVSKKWRDLVCSEHWVSYRQKHNLAESWIYVLCRDKADRLERACLYVLDPISLKRCWRLVPSLPDPCLKRKGMAFEVLGNKVCLLGGCGWFEDATDEVYCYDASRNTWDSAAPLSTARCYFACEALNEKLYAIGGVGSNLSDPHSWDMYDPSMNSWTSHSDPNIVPDIEESFILDGKIYIRCGVSSTMPTNVYAVVYKPSSGTWEHADKDLVSGWSGPAIVVEGNLYVLDQSSGTRLMMWEKKSREWIAVGRLSPLLTRPPCKLAAIGKSIFVIGKGLSTVVFDVSRAAGKVGGVMVSSSIPRLAGDDDVICCKVLSI</sequence>
<dbReference type="GO" id="GO:0009409">
    <property type="term" value="P:response to cold"/>
    <property type="evidence" value="ECO:0007669"/>
    <property type="project" value="EnsemblPlants"/>
</dbReference>
<dbReference type="SUPFAM" id="SSF81383">
    <property type="entry name" value="F-box domain"/>
    <property type="match status" value="1"/>
</dbReference>
<protein>
    <submittedName>
        <fullName evidence="5">Uncharacterized protein</fullName>
    </submittedName>
</protein>
<dbReference type="Pfam" id="PF00646">
    <property type="entry name" value="F-box"/>
    <property type="match status" value="1"/>
</dbReference>
<dbReference type="Gramene" id="RZC72549">
    <property type="protein sequence ID" value="RZC72549"/>
    <property type="gene ID" value="C5167_048029"/>
</dbReference>
<dbReference type="PANTHER" id="PTHR46344:SF26">
    <property type="entry name" value="F-BOX DOMAIN-CONTAINING PROTEIN"/>
    <property type="match status" value="1"/>
</dbReference>
<dbReference type="InterPro" id="IPR036047">
    <property type="entry name" value="F-box-like_dom_sf"/>
</dbReference>
<dbReference type="Gene3D" id="2.120.10.80">
    <property type="entry name" value="Kelch-type beta propeller"/>
    <property type="match status" value="1"/>
</dbReference>
<evidence type="ECO:0000313" key="5">
    <source>
        <dbReference type="EMBL" id="RZC72549.1"/>
    </source>
</evidence>
<keyword evidence="2" id="KW-0677">Repeat</keyword>
<dbReference type="AlphaFoldDB" id="A0A4Y7KKR6"/>
<evidence type="ECO:0000259" key="3">
    <source>
        <dbReference type="Pfam" id="PF00646"/>
    </source>
</evidence>
<dbReference type="InterPro" id="IPR001810">
    <property type="entry name" value="F-box_dom"/>
</dbReference>
<proteinExistence type="predicted"/>
<dbReference type="PANTHER" id="PTHR46344">
    <property type="entry name" value="OS02G0202900 PROTEIN"/>
    <property type="match status" value="1"/>
</dbReference>
<dbReference type="CDD" id="cd22152">
    <property type="entry name" value="F-box_AtAFR-like"/>
    <property type="match status" value="1"/>
</dbReference>
<feature type="domain" description="FKB95-like N-terminal Kelch" evidence="4">
    <location>
        <begin position="74"/>
        <end position="304"/>
    </location>
</feature>
<keyword evidence="1" id="KW-0880">Kelch repeat</keyword>
<evidence type="ECO:0000259" key="4">
    <source>
        <dbReference type="Pfam" id="PF25210"/>
    </source>
</evidence>
<evidence type="ECO:0000256" key="1">
    <source>
        <dbReference type="ARBA" id="ARBA00022441"/>
    </source>
</evidence>
<dbReference type="EMBL" id="CM010722">
    <property type="protein sequence ID" value="RZC72549.1"/>
    <property type="molecule type" value="Genomic_DNA"/>
</dbReference>
<gene>
    <name evidence="5" type="ORF">C5167_048029</name>
</gene>
<dbReference type="Proteomes" id="UP000316621">
    <property type="component" value="Chromosome 8"/>
</dbReference>
<dbReference type="InterPro" id="IPR015915">
    <property type="entry name" value="Kelch-typ_b-propeller"/>
</dbReference>
<evidence type="ECO:0000313" key="6">
    <source>
        <dbReference type="Proteomes" id="UP000316621"/>
    </source>
</evidence>
<keyword evidence="6" id="KW-1185">Reference proteome</keyword>
<dbReference type="OrthoDB" id="68328at2759"/>
<accession>A0A4Y7KKR6</accession>
<organism evidence="5 6">
    <name type="scientific">Papaver somniferum</name>
    <name type="common">Opium poppy</name>
    <dbReference type="NCBI Taxonomy" id="3469"/>
    <lineage>
        <taxon>Eukaryota</taxon>
        <taxon>Viridiplantae</taxon>
        <taxon>Streptophyta</taxon>
        <taxon>Embryophyta</taxon>
        <taxon>Tracheophyta</taxon>
        <taxon>Spermatophyta</taxon>
        <taxon>Magnoliopsida</taxon>
        <taxon>Ranunculales</taxon>
        <taxon>Papaveraceae</taxon>
        <taxon>Papaveroideae</taxon>
        <taxon>Papaver</taxon>
    </lineage>
</organism>
<name>A0A4Y7KKR6_PAPSO</name>
<dbReference type="InterPro" id="IPR057499">
    <property type="entry name" value="Kelch_FKB95"/>
</dbReference>
<evidence type="ECO:0000256" key="2">
    <source>
        <dbReference type="ARBA" id="ARBA00022737"/>
    </source>
</evidence>
<dbReference type="SUPFAM" id="SSF117281">
    <property type="entry name" value="Kelch motif"/>
    <property type="match status" value="1"/>
</dbReference>